<evidence type="ECO:0000313" key="6">
    <source>
        <dbReference type="EMBL" id="KAG5669417.1"/>
    </source>
</evidence>
<dbReference type="InterPro" id="IPR002223">
    <property type="entry name" value="Kunitz_BPTI"/>
</dbReference>
<feature type="chain" id="PRO_5039916934" description="BPTI/Kunitz inhibitor domain-containing protein" evidence="4">
    <location>
        <begin position="20"/>
        <end position="134"/>
    </location>
</feature>
<dbReference type="PROSITE" id="PS50279">
    <property type="entry name" value="BPTI_KUNITZ_2"/>
    <property type="match status" value="1"/>
</dbReference>
<dbReference type="AlphaFoldDB" id="A0A9J6BHP4"/>
<protein>
    <recommendedName>
        <fullName evidence="5">BPTI/Kunitz inhibitor domain-containing protein</fullName>
    </recommendedName>
</protein>
<dbReference type="InterPro" id="IPR036880">
    <property type="entry name" value="Kunitz_BPTI_sf"/>
</dbReference>
<name>A0A9J6BHP4_POLVA</name>
<comment type="caution">
    <text evidence="6">The sequence shown here is derived from an EMBL/GenBank/DDBJ whole genome shotgun (WGS) entry which is preliminary data.</text>
</comment>
<dbReference type="GO" id="GO:0005615">
    <property type="term" value="C:extracellular space"/>
    <property type="evidence" value="ECO:0007669"/>
    <property type="project" value="TreeGrafter"/>
</dbReference>
<dbReference type="Proteomes" id="UP001107558">
    <property type="component" value="Chromosome 4"/>
</dbReference>
<evidence type="ECO:0000259" key="5">
    <source>
        <dbReference type="PROSITE" id="PS50279"/>
    </source>
</evidence>
<evidence type="ECO:0000256" key="1">
    <source>
        <dbReference type="ARBA" id="ARBA00022690"/>
    </source>
</evidence>
<organism evidence="6 7">
    <name type="scientific">Polypedilum vanderplanki</name>
    <name type="common">Sleeping chironomid midge</name>
    <dbReference type="NCBI Taxonomy" id="319348"/>
    <lineage>
        <taxon>Eukaryota</taxon>
        <taxon>Metazoa</taxon>
        <taxon>Ecdysozoa</taxon>
        <taxon>Arthropoda</taxon>
        <taxon>Hexapoda</taxon>
        <taxon>Insecta</taxon>
        <taxon>Pterygota</taxon>
        <taxon>Neoptera</taxon>
        <taxon>Endopterygota</taxon>
        <taxon>Diptera</taxon>
        <taxon>Nematocera</taxon>
        <taxon>Chironomoidea</taxon>
        <taxon>Chironomidae</taxon>
        <taxon>Chironominae</taxon>
        <taxon>Polypedilum</taxon>
        <taxon>Polypedilum</taxon>
    </lineage>
</organism>
<keyword evidence="1" id="KW-0646">Protease inhibitor</keyword>
<gene>
    <name evidence="6" type="ORF">PVAND_017304</name>
</gene>
<feature type="signal peptide" evidence="4">
    <location>
        <begin position="1"/>
        <end position="19"/>
    </location>
</feature>
<evidence type="ECO:0000256" key="4">
    <source>
        <dbReference type="SAM" id="SignalP"/>
    </source>
</evidence>
<dbReference type="Gene3D" id="4.10.410.10">
    <property type="entry name" value="Pancreatic trypsin inhibitor Kunitz domain"/>
    <property type="match status" value="1"/>
</dbReference>
<keyword evidence="4" id="KW-0732">Signal</keyword>
<dbReference type="SMART" id="SM00131">
    <property type="entry name" value="KU"/>
    <property type="match status" value="1"/>
</dbReference>
<dbReference type="PRINTS" id="PR00759">
    <property type="entry name" value="BASICPTASE"/>
</dbReference>
<dbReference type="EMBL" id="JADBJN010000004">
    <property type="protein sequence ID" value="KAG5669417.1"/>
    <property type="molecule type" value="Genomic_DNA"/>
</dbReference>
<dbReference type="Pfam" id="PF00014">
    <property type="entry name" value="Kunitz_BPTI"/>
    <property type="match status" value="1"/>
</dbReference>
<dbReference type="PANTHER" id="PTHR10083:SF374">
    <property type="entry name" value="BPTI_KUNITZ INHIBITOR DOMAIN-CONTAINING PROTEIN"/>
    <property type="match status" value="1"/>
</dbReference>
<dbReference type="GO" id="GO:0004867">
    <property type="term" value="F:serine-type endopeptidase inhibitor activity"/>
    <property type="evidence" value="ECO:0007669"/>
    <property type="project" value="UniProtKB-KW"/>
</dbReference>
<accession>A0A9J6BHP4</accession>
<dbReference type="CDD" id="cd00109">
    <property type="entry name" value="Kunitz-type"/>
    <property type="match status" value="1"/>
</dbReference>
<keyword evidence="3" id="KW-1015">Disulfide bond</keyword>
<sequence>MKFAVFVILTANFLISVKTIRLNDPCLLPMEPGRGARQFQRYFFDSSIKTCRKFIYYGSNGNRNNFMTENECRNRCAIHFKNNNNNFPGRNPSWNNNNDWQTPPQSIQFPNSQNVQYNQGFPVQGIDIGNNIRP</sequence>
<evidence type="ECO:0000256" key="2">
    <source>
        <dbReference type="ARBA" id="ARBA00022900"/>
    </source>
</evidence>
<evidence type="ECO:0000256" key="3">
    <source>
        <dbReference type="ARBA" id="ARBA00023157"/>
    </source>
</evidence>
<keyword evidence="2" id="KW-0722">Serine protease inhibitor</keyword>
<keyword evidence="7" id="KW-1185">Reference proteome</keyword>
<proteinExistence type="predicted"/>
<reference evidence="6" key="1">
    <citation type="submission" date="2021-03" db="EMBL/GenBank/DDBJ databases">
        <title>Chromosome level genome of the anhydrobiotic midge Polypedilum vanderplanki.</title>
        <authorList>
            <person name="Yoshida Y."/>
            <person name="Kikawada T."/>
            <person name="Gusev O."/>
        </authorList>
    </citation>
    <scope>NUCLEOTIDE SEQUENCE</scope>
    <source>
        <strain evidence="6">NIAS01</strain>
        <tissue evidence="6">Whole body or cell culture</tissue>
    </source>
</reference>
<feature type="domain" description="BPTI/Kunitz inhibitor" evidence="5">
    <location>
        <begin position="26"/>
        <end position="76"/>
    </location>
</feature>
<dbReference type="SUPFAM" id="SSF57362">
    <property type="entry name" value="BPTI-like"/>
    <property type="match status" value="1"/>
</dbReference>
<dbReference type="OrthoDB" id="7857975at2759"/>
<dbReference type="InterPro" id="IPR050098">
    <property type="entry name" value="TFPI/VKTCI-like"/>
</dbReference>
<dbReference type="PANTHER" id="PTHR10083">
    <property type="entry name" value="KUNITZ-TYPE PROTEASE INHIBITOR-RELATED"/>
    <property type="match status" value="1"/>
</dbReference>
<evidence type="ECO:0000313" key="7">
    <source>
        <dbReference type="Proteomes" id="UP001107558"/>
    </source>
</evidence>